<feature type="transmembrane region" description="Helical" evidence="1">
    <location>
        <begin position="143"/>
        <end position="168"/>
    </location>
</feature>
<keyword evidence="1" id="KW-0812">Transmembrane</keyword>
<protein>
    <recommendedName>
        <fullName evidence="5">Seven cysteines N-terminal domain-containing protein</fullName>
    </recommendedName>
</protein>
<evidence type="ECO:0000313" key="4">
    <source>
        <dbReference type="Proteomes" id="UP000494206"/>
    </source>
</evidence>
<sequence>MWKLLIFLGFIPLSGAVDDGKICGAVIQAMQQRFNTATRFNTYQTSSFDECVSKCCDFPFCDGVSYDGFFEDHPENLIDNCVLVMCDPDCSYGKIDPTPNISVGVLYRNQSSSNSKVIAVPPVEVVVAKIEQHVEEDTTTSDLMYSCAIAGILTVILIAVIIASRFLYMRSIRKNVPEMAPLTSAKT</sequence>
<keyword evidence="2" id="KW-0732">Signal</keyword>
<feature type="chain" id="PRO_5035820771" description="Seven cysteines N-terminal domain-containing protein" evidence="2">
    <location>
        <begin position="17"/>
        <end position="187"/>
    </location>
</feature>
<reference evidence="3 4" key="1">
    <citation type="submission" date="2020-04" db="EMBL/GenBank/DDBJ databases">
        <authorList>
            <person name="Laetsch R D."/>
            <person name="Stevens L."/>
            <person name="Kumar S."/>
            <person name="Blaxter L. M."/>
        </authorList>
    </citation>
    <scope>NUCLEOTIDE SEQUENCE [LARGE SCALE GENOMIC DNA]</scope>
</reference>
<dbReference type="AlphaFoldDB" id="A0A8S1F484"/>
<evidence type="ECO:0000313" key="3">
    <source>
        <dbReference type="EMBL" id="CAB3407361.1"/>
    </source>
</evidence>
<evidence type="ECO:0000256" key="1">
    <source>
        <dbReference type="SAM" id="Phobius"/>
    </source>
</evidence>
<feature type="signal peptide" evidence="2">
    <location>
        <begin position="1"/>
        <end position="16"/>
    </location>
</feature>
<proteinExistence type="predicted"/>
<keyword evidence="1" id="KW-1133">Transmembrane helix</keyword>
<comment type="caution">
    <text evidence="3">The sequence shown here is derived from an EMBL/GenBank/DDBJ whole genome shotgun (WGS) entry which is preliminary data.</text>
</comment>
<gene>
    <name evidence="3" type="ORF">CBOVIS_LOCUS9302</name>
</gene>
<evidence type="ECO:0008006" key="5">
    <source>
        <dbReference type="Google" id="ProtNLM"/>
    </source>
</evidence>
<keyword evidence="1" id="KW-0472">Membrane</keyword>
<dbReference type="EMBL" id="CADEPM010000006">
    <property type="protein sequence ID" value="CAB3407361.1"/>
    <property type="molecule type" value="Genomic_DNA"/>
</dbReference>
<organism evidence="3 4">
    <name type="scientific">Caenorhabditis bovis</name>
    <dbReference type="NCBI Taxonomy" id="2654633"/>
    <lineage>
        <taxon>Eukaryota</taxon>
        <taxon>Metazoa</taxon>
        <taxon>Ecdysozoa</taxon>
        <taxon>Nematoda</taxon>
        <taxon>Chromadorea</taxon>
        <taxon>Rhabditida</taxon>
        <taxon>Rhabditina</taxon>
        <taxon>Rhabditomorpha</taxon>
        <taxon>Rhabditoidea</taxon>
        <taxon>Rhabditidae</taxon>
        <taxon>Peloderinae</taxon>
        <taxon>Caenorhabditis</taxon>
    </lineage>
</organism>
<accession>A0A8S1F484</accession>
<dbReference type="Proteomes" id="UP000494206">
    <property type="component" value="Unassembled WGS sequence"/>
</dbReference>
<name>A0A8S1F484_9PELO</name>
<keyword evidence="4" id="KW-1185">Reference proteome</keyword>
<evidence type="ECO:0000256" key="2">
    <source>
        <dbReference type="SAM" id="SignalP"/>
    </source>
</evidence>